<dbReference type="GO" id="GO:0008017">
    <property type="term" value="F:microtubule binding"/>
    <property type="evidence" value="ECO:0007669"/>
    <property type="project" value="TreeGrafter"/>
</dbReference>
<protein>
    <submittedName>
        <fullName evidence="5">P-loop containing nucleoside triphosphate hydrolase protein</fullName>
    </submittedName>
</protein>
<feature type="domain" description="Dynamin-type G" evidence="4">
    <location>
        <begin position="43"/>
        <end position="320"/>
    </location>
</feature>
<dbReference type="EMBL" id="JAGSXJ010000016">
    <property type="protein sequence ID" value="KAH6684888.1"/>
    <property type="molecule type" value="Genomic_DNA"/>
</dbReference>
<dbReference type="InterPro" id="IPR001401">
    <property type="entry name" value="Dynamin_GTPase"/>
</dbReference>
<evidence type="ECO:0000256" key="1">
    <source>
        <dbReference type="ARBA" id="ARBA00022741"/>
    </source>
</evidence>
<dbReference type="PANTHER" id="PTHR11566">
    <property type="entry name" value="DYNAMIN"/>
    <property type="match status" value="1"/>
</dbReference>
<accession>A0A9P9A9B6</accession>
<dbReference type="InterPro" id="IPR030381">
    <property type="entry name" value="G_DYNAMIN_dom"/>
</dbReference>
<dbReference type="Proteomes" id="UP000770015">
    <property type="component" value="Unassembled WGS sequence"/>
</dbReference>
<keyword evidence="6" id="KW-1185">Reference proteome</keyword>
<name>A0A9P9A9B6_9PEZI</name>
<evidence type="ECO:0000259" key="4">
    <source>
        <dbReference type="PROSITE" id="PS51718"/>
    </source>
</evidence>
<dbReference type="GO" id="GO:0048312">
    <property type="term" value="P:intracellular distribution of mitochondria"/>
    <property type="evidence" value="ECO:0007669"/>
    <property type="project" value="TreeGrafter"/>
</dbReference>
<dbReference type="InterPro" id="IPR027417">
    <property type="entry name" value="P-loop_NTPase"/>
</dbReference>
<dbReference type="Pfam" id="PF01031">
    <property type="entry name" value="Dynamin_M"/>
    <property type="match status" value="1"/>
</dbReference>
<dbReference type="Gene3D" id="3.40.50.300">
    <property type="entry name" value="P-loop containing nucleotide triphosphate hydrolases"/>
    <property type="match status" value="1"/>
</dbReference>
<dbReference type="SUPFAM" id="SSF52540">
    <property type="entry name" value="P-loop containing nucleoside triphosphate hydrolases"/>
    <property type="match status" value="1"/>
</dbReference>
<dbReference type="InterPro" id="IPR000375">
    <property type="entry name" value="Dynamin_stalk"/>
</dbReference>
<dbReference type="InterPro" id="IPR020850">
    <property type="entry name" value="GED_dom"/>
</dbReference>
<feature type="domain" description="GED" evidence="3">
    <location>
        <begin position="616"/>
        <end position="707"/>
    </location>
</feature>
<dbReference type="GO" id="GO:0006897">
    <property type="term" value="P:endocytosis"/>
    <property type="evidence" value="ECO:0007669"/>
    <property type="project" value="TreeGrafter"/>
</dbReference>
<dbReference type="PRINTS" id="PR00195">
    <property type="entry name" value="DYNAMIN"/>
</dbReference>
<keyword evidence="1" id="KW-0547">Nucleotide-binding</keyword>
<dbReference type="AlphaFoldDB" id="A0A9P9A9B6"/>
<dbReference type="OrthoDB" id="415706at2759"/>
<keyword evidence="2" id="KW-0342">GTP-binding</keyword>
<dbReference type="GO" id="GO:0000266">
    <property type="term" value="P:mitochondrial fission"/>
    <property type="evidence" value="ECO:0007669"/>
    <property type="project" value="TreeGrafter"/>
</dbReference>
<dbReference type="GO" id="GO:0005874">
    <property type="term" value="C:microtubule"/>
    <property type="evidence" value="ECO:0007669"/>
    <property type="project" value="TreeGrafter"/>
</dbReference>
<reference evidence="5" key="1">
    <citation type="journal article" date="2021" name="Nat. Commun.">
        <title>Genetic determinants of endophytism in the Arabidopsis root mycobiome.</title>
        <authorList>
            <person name="Mesny F."/>
            <person name="Miyauchi S."/>
            <person name="Thiergart T."/>
            <person name="Pickel B."/>
            <person name="Atanasova L."/>
            <person name="Karlsson M."/>
            <person name="Huettel B."/>
            <person name="Barry K.W."/>
            <person name="Haridas S."/>
            <person name="Chen C."/>
            <person name="Bauer D."/>
            <person name="Andreopoulos W."/>
            <person name="Pangilinan J."/>
            <person name="LaButti K."/>
            <person name="Riley R."/>
            <person name="Lipzen A."/>
            <person name="Clum A."/>
            <person name="Drula E."/>
            <person name="Henrissat B."/>
            <person name="Kohler A."/>
            <person name="Grigoriev I.V."/>
            <person name="Martin F.M."/>
            <person name="Hacquard S."/>
        </authorList>
    </citation>
    <scope>NUCLEOTIDE SEQUENCE</scope>
    <source>
        <strain evidence="5">MPI-SDFR-AT-0117</strain>
    </source>
</reference>
<dbReference type="CDD" id="cd08771">
    <property type="entry name" value="DLP_1"/>
    <property type="match status" value="1"/>
</dbReference>
<gene>
    <name evidence="5" type="ORF">F5X68DRAFT_21039</name>
</gene>
<dbReference type="GO" id="GO:0016559">
    <property type="term" value="P:peroxisome fission"/>
    <property type="evidence" value="ECO:0007669"/>
    <property type="project" value="TreeGrafter"/>
</dbReference>
<proteinExistence type="predicted"/>
<organism evidence="5 6">
    <name type="scientific">Plectosphaerella plurivora</name>
    <dbReference type="NCBI Taxonomy" id="936078"/>
    <lineage>
        <taxon>Eukaryota</taxon>
        <taxon>Fungi</taxon>
        <taxon>Dikarya</taxon>
        <taxon>Ascomycota</taxon>
        <taxon>Pezizomycotina</taxon>
        <taxon>Sordariomycetes</taxon>
        <taxon>Hypocreomycetidae</taxon>
        <taxon>Glomerellales</taxon>
        <taxon>Plectosphaerellaceae</taxon>
        <taxon>Plectosphaerella</taxon>
    </lineage>
</organism>
<evidence type="ECO:0000259" key="3">
    <source>
        <dbReference type="PROSITE" id="PS51388"/>
    </source>
</evidence>
<dbReference type="GO" id="GO:0005525">
    <property type="term" value="F:GTP binding"/>
    <property type="evidence" value="ECO:0007669"/>
    <property type="project" value="InterPro"/>
</dbReference>
<dbReference type="InterPro" id="IPR045063">
    <property type="entry name" value="Dynamin_N"/>
</dbReference>
<dbReference type="GO" id="GO:0016020">
    <property type="term" value="C:membrane"/>
    <property type="evidence" value="ECO:0007669"/>
    <property type="project" value="TreeGrafter"/>
</dbReference>
<sequence length="734" mass="82448">MAQAPNPPEAVVDLDALGELNTPEARAIFDMIDKLSALGVGKIVDLPQIIVVGDQSAGKSTVLGAISQIHFPVQAGLCTRFATELVLSPSHDRRVQALVRFAESSKEDHTLTVDDFDQKGIQQIVGTAKEQMGLSEKSRDYSKDVLRLELGSPDMCHLTLVDLPGIYHNYTDDQSTEGIAAVLDIVTSYMKKPNSIILAIISASGEFANQAVMREAAKYDPARERTLGVITKPDLLPPSSDQQRDYLQLVRNAQKTHKLKLGWHVVRNRADYEDRPANVIEDEFFRTGPWSSIPESGRGIVALRKRLSKLLYEHIKKSLPTVFSNIQLQLAVRQDELSRLGKPRPTPEAMKQYLTTTAERFRDLILAGMRGQYDDSFFMRSGEDGDNDDEENIEEEDVRKLRAQLRNWNRRIRYTLLRFGSAYEIVDAGGASDLSSRLKTLPHYLTDSTIEDDRPLKASEPVSRAYLAKKLESRAAMNQGVELPGFPNMGLATQLFQKQIRPWEKLAVQHLENVMSYVRDFVDQVVLEVTGPSNERIRNALLSVHVEPFFDAKQDVLAAELQKILRPYKESFALALDADFLDAMHEKTTRRRSANVGNAVTTLTAAEQVHVPEFGAEQIVDTVQTFYDMSLRTFTDNLITLVIESCLIQDLPGIFNPSTMSTMDEEQLSSFAAEEEGVTNYRSQLQTEIALLKEGLELARRNMPRYPKGRARRRCRTTTPLIRAARTSLTPTEL</sequence>
<dbReference type="PANTHER" id="PTHR11566:SF21">
    <property type="entry name" value="DYNAMIN RELATED PROTEIN 1, ISOFORM A"/>
    <property type="match status" value="1"/>
</dbReference>
<dbReference type="Pfam" id="PF00350">
    <property type="entry name" value="Dynamin_N"/>
    <property type="match status" value="1"/>
</dbReference>
<dbReference type="GO" id="GO:0003924">
    <property type="term" value="F:GTPase activity"/>
    <property type="evidence" value="ECO:0007669"/>
    <property type="project" value="InterPro"/>
</dbReference>
<dbReference type="SMART" id="SM00053">
    <property type="entry name" value="DYNc"/>
    <property type="match status" value="1"/>
</dbReference>
<dbReference type="InterPro" id="IPR022812">
    <property type="entry name" value="Dynamin"/>
</dbReference>
<dbReference type="PROSITE" id="PS51388">
    <property type="entry name" value="GED"/>
    <property type="match status" value="1"/>
</dbReference>
<evidence type="ECO:0000313" key="6">
    <source>
        <dbReference type="Proteomes" id="UP000770015"/>
    </source>
</evidence>
<dbReference type="GO" id="GO:0005739">
    <property type="term" value="C:mitochondrion"/>
    <property type="evidence" value="ECO:0007669"/>
    <property type="project" value="TreeGrafter"/>
</dbReference>
<evidence type="ECO:0000313" key="5">
    <source>
        <dbReference type="EMBL" id="KAH6684888.1"/>
    </source>
</evidence>
<dbReference type="PROSITE" id="PS51718">
    <property type="entry name" value="G_DYNAMIN_2"/>
    <property type="match status" value="1"/>
</dbReference>
<keyword evidence="5" id="KW-0378">Hydrolase</keyword>
<evidence type="ECO:0000256" key="2">
    <source>
        <dbReference type="ARBA" id="ARBA00023134"/>
    </source>
</evidence>
<comment type="caution">
    <text evidence="5">The sequence shown here is derived from an EMBL/GenBank/DDBJ whole genome shotgun (WGS) entry which is preliminary data.</text>
</comment>